<evidence type="ECO:0000256" key="4">
    <source>
        <dbReference type="ARBA" id="ARBA00023136"/>
    </source>
</evidence>
<feature type="transmembrane region" description="Helical" evidence="6">
    <location>
        <begin position="494"/>
        <end position="511"/>
    </location>
</feature>
<feature type="transmembrane region" description="Helical" evidence="6">
    <location>
        <begin position="392"/>
        <end position="409"/>
    </location>
</feature>
<feature type="transmembrane region" description="Helical" evidence="6">
    <location>
        <begin position="208"/>
        <end position="229"/>
    </location>
</feature>
<feature type="transmembrane region" description="Helical" evidence="6">
    <location>
        <begin position="323"/>
        <end position="341"/>
    </location>
</feature>
<evidence type="ECO:0000256" key="7">
    <source>
        <dbReference type="SAM" id="SignalP"/>
    </source>
</evidence>
<protein>
    <recommendedName>
        <fullName evidence="12">Nodulin-like domain-containing protein</fullName>
    </recommendedName>
</protein>
<evidence type="ECO:0000256" key="2">
    <source>
        <dbReference type="ARBA" id="ARBA00022692"/>
    </source>
</evidence>
<evidence type="ECO:0000259" key="8">
    <source>
        <dbReference type="Pfam" id="PF06813"/>
    </source>
</evidence>
<reference evidence="10 11" key="1">
    <citation type="submission" date="2024-01" db="EMBL/GenBank/DDBJ databases">
        <title>The complete chloroplast genome sequence of Lithospermum erythrorhizon: insights into the phylogenetic relationship among Boraginaceae species and the maternal lineages of purple gromwells.</title>
        <authorList>
            <person name="Okada T."/>
            <person name="Watanabe K."/>
        </authorList>
    </citation>
    <scope>NUCLEOTIDE SEQUENCE [LARGE SCALE GENOMIC DNA]</scope>
</reference>
<comment type="caution">
    <text evidence="10">The sequence shown here is derived from an EMBL/GenBank/DDBJ whole genome shotgun (WGS) entry which is preliminary data.</text>
</comment>
<accession>A0AAV3Q7A0</accession>
<feature type="chain" id="PRO_5043741374" description="Nodulin-like domain-containing protein" evidence="7">
    <location>
        <begin position="20"/>
        <end position="530"/>
    </location>
</feature>
<feature type="transmembrane region" description="Helical" evidence="6">
    <location>
        <begin position="455"/>
        <end position="474"/>
    </location>
</feature>
<name>A0AAV3Q7A0_LITER</name>
<keyword evidence="11" id="KW-1185">Reference proteome</keyword>
<feature type="transmembrane region" description="Helical" evidence="6">
    <location>
        <begin position="174"/>
        <end position="196"/>
    </location>
</feature>
<evidence type="ECO:0000256" key="1">
    <source>
        <dbReference type="ARBA" id="ARBA00004141"/>
    </source>
</evidence>
<dbReference type="InterPro" id="IPR056555">
    <property type="entry name" value="NFD4_C"/>
</dbReference>
<gene>
    <name evidence="10" type="ORF">LIER_16596</name>
</gene>
<comment type="similarity">
    <text evidence="5">Belongs to the major facilitator superfamily. Phosphate:H(+) symporter (TC 2.A.1.9) family.</text>
</comment>
<feature type="transmembrane region" description="Helical" evidence="6">
    <location>
        <begin position="241"/>
        <end position="261"/>
    </location>
</feature>
<feature type="transmembrane region" description="Helical" evidence="6">
    <location>
        <begin position="415"/>
        <end position="434"/>
    </location>
</feature>
<dbReference type="SUPFAM" id="SSF103473">
    <property type="entry name" value="MFS general substrate transporter"/>
    <property type="match status" value="1"/>
</dbReference>
<evidence type="ECO:0000313" key="11">
    <source>
        <dbReference type="Proteomes" id="UP001454036"/>
    </source>
</evidence>
<keyword evidence="7" id="KW-0732">Signal</keyword>
<evidence type="ECO:0000256" key="5">
    <source>
        <dbReference type="ARBA" id="ARBA00044504"/>
    </source>
</evidence>
<dbReference type="PANTHER" id="PTHR21576">
    <property type="entry name" value="UNCHARACTERIZED NODULIN-LIKE PROTEIN"/>
    <property type="match status" value="1"/>
</dbReference>
<dbReference type="Pfam" id="PF06813">
    <property type="entry name" value="Nodulin-like"/>
    <property type="match status" value="1"/>
</dbReference>
<evidence type="ECO:0000256" key="6">
    <source>
        <dbReference type="SAM" id="Phobius"/>
    </source>
</evidence>
<dbReference type="GO" id="GO:0016020">
    <property type="term" value="C:membrane"/>
    <property type="evidence" value="ECO:0007669"/>
    <property type="project" value="UniProtKB-SubCell"/>
</dbReference>
<organism evidence="10 11">
    <name type="scientific">Lithospermum erythrorhizon</name>
    <name type="common">Purple gromwell</name>
    <name type="synonym">Lithospermum officinale var. erythrorhizon</name>
    <dbReference type="NCBI Taxonomy" id="34254"/>
    <lineage>
        <taxon>Eukaryota</taxon>
        <taxon>Viridiplantae</taxon>
        <taxon>Streptophyta</taxon>
        <taxon>Embryophyta</taxon>
        <taxon>Tracheophyta</taxon>
        <taxon>Spermatophyta</taxon>
        <taxon>Magnoliopsida</taxon>
        <taxon>eudicotyledons</taxon>
        <taxon>Gunneridae</taxon>
        <taxon>Pentapetalae</taxon>
        <taxon>asterids</taxon>
        <taxon>lamiids</taxon>
        <taxon>Boraginales</taxon>
        <taxon>Boraginaceae</taxon>
        <taxon>Boraginoideae</taxon>
        <taxon>Lithospermeae</taxon>
        <taxon>Lithospermum</taxon>
    </lineage>
</organism>
<proteinExistence type="inferred from homology"/>
<dbReference type="PANTHER" id="PTHR21576:SF11">
    <property type="entry name" value="MAJOR FACILITATOR SUPERFAMILY PROTEIN"/>
    <property type="match status" value="1"/>
</dbReference>
<dbReference type="EMBL" id="BAABME010003727">
    <property type="protein sequence ID" value="GAA0159922.1"/>
    <property type="molecule type" value="Genomic_DNA"/>
</dbReference>
<feature type="transmembrane region" description="Helical" evidence="6">
    <location>
        <begin position="66"/>
        <end position="91"/>
    </location>
</feature>
<dbReference type="Pfam" id="PF23262">
    <property type="entry name" value="NFD4_C"/>
    <property type="match status" value="1"/>
</dbReference>
<evidence type="ECO:0000259" key="9">
    <source>
        <dbReference type="Pfam" id="PF23262"/>
    </source>
</evidence>
<sequence length="530" mass="58564">MALQWLSLIATIWLQCINGTNTNFPCYSSKLKQILNLSQLQVNNLAFASDAGKLFGWVSGVAAAYLPLWIVLIIGSSLGLFGYGAQYLFVVSNQTTSMSYIHVFLLTALAGNSICWINTVCYIVLIKKFPLDRQLAIGISTSYVGLSAKIFNDIVNVVVMMNNFSTEYETAQTYLLLNAILPLIVCVMVSPFVNDFNFAKSRKIGDGFFVLVILTITTGIFAMVTSLNITHVLSSRVKLSTFVGIIFMGVFLIMPLVVPLVEKVRETIEKKCFIRVDTKGHAVSLEKEIEWQNEVKREKGEYGRQMVFDGVVGVKIMLQKGDFWLYFCSYFFGATIGLVYMNNLGQIVESRGSLSATSSLVSISSVFSFFGRLIPSFLDYCSHRKNYRISRPASIASMVALMAGAFFLLVEESNISLLIGTATIGLCTGAITSISVSTTTELFGTKNFGINHNILVANIPIGSFLYGNLAAKLYKRAGTENGNCVGAKCYETTFIMWGCFCCLGTLMAFILHRRNKTFNSHVIVEYTVCM</sequence>
<evidence type="ECO:0000313" key="10">
    <source>
        <dbReference type="EMBL" id="GAA0159922.1"/>
    </source>
</evidence>
<feature type="signal peptide" evidence="7">
    <location>
        <begin position="1"/>
        <end position="19"/>
    </location>
</feature>
<feature type="transmembrane region" description="Helical" evidence="6">
    <location>
        <begin position="103"/>
        <end position="125"/>
    </location>
</feature>
<keyword evidence="4 6" id="KW-0472">Membrane</keyword>
<dbReference type="AlphaFoldDB" id="A0AAV3Q7A0"/>
<feature type="domain" description="Nodulin-like" evidence="8">
    <location>
        <begin position="4"/>
        <end position="260"/>
    </location>
</feature>
<evidence type="ECO:0008006" key="12">
    <source>
        <dbReference type="Google" id="ProtNLM"/>
    </source>
</evidence>
<dbReference type="InterPro" id="IPR036259">
    <property type="entry name" value="MFS_trans_sf"/>
</dbReference>
<dbReference type="InterPro" id="IPR010658">
    <property type="entry name" value="Nodulin-like"/>
</dbReference>
<keyword evidence="2 6" id="KW-0812">Transmembrane</keyword>
<feature type="transmembrane region" description="Helical" evidence="6">
    <location>
        <begin position="353"/>
        <end position="371"/>
    </location>
</feature>
<dbReference type="Gene3D" id="1.20.1250.20">
    <property type="entry name" value="MFS general substrate transporter like domains"/>
    <property type="match status" value="1"/>
</dbReference>
<dbReference type="Proteomes" id="UP001454036">
    <property type="component" value="Unassembled WGS sequence"/>
</dbReference>
<keyword evidence="3 6" id="KW-1133">Transmembrane helix</keyword>
<comment type="subcellular location">
    <subcellularLocation>
        <location evidence="1">Membrane</location>
        <topology evidence="1">Multi-pass membrane protein</topology>
    </subcellularLocation>
</comment>
<feature type="domain" description="NFD4 C-terminal" evidence="9">
    <location>
        <begin position="312"/>
        <end position="520"/>
    </location>
</feature>
<evidence type="ECO:0000256" key="3">
    <source>
        <dbReference type="ARBA" id="ARBA00022989"/>
    </source>
</evidence>